<dbReference type="Gene3D" id="2.130.10.10">
    <property type="entry name" value="YVTN repeat-like/Quinoprotein amine dehydrogenase"/>
    <property type="match status" value="2"/>
</dbReference>
<dbReference type="InParanoid" id="A0A507BML0"/>
<evidence type="ECO:0000256" key="6">
    <source>
        <dbReference type="ARBA" id="ARBA00038255"/>
    </source>
</evidence>
<dbReference type="InterPro" id="IPR015943">
    <property type="entry name" value="WD40/YVTN_repeat-like_dom_sf"/>
</dbReference>
<evidence type="ECO:0000256" key="5">
    <source>
        <dbReference type="ARBA" id="ARBA00022737"/>
    </source>
</evidence>
<evidence type="ECO:0000256" key="3">
    <source>
        <dbReference type="ARBA" id="ARBA00022574"/>
    </source>
</evidence>
<keyword evidence="2" id="KW-0963">Cytoplasm</keyword>
<sequence length="617" mass="64469">MAPEGGKLVTVDTSIPGPDKSVAQWDVGRGEGLLITSAAVCRGFLIVGTRRGTIHLYAKQDDQYMCVAWTKLQVKDAVTSLTPLPGRDGAPASNILATCRDGAYRIYAIDREPAAAALRLVHESSPPTMGPVQAGAVFAGDDDDNNNELVVLGFRGTSFVAWNETRQEDVAAVGCGGANRKFAYVTSSSGGAADAAAAGGLLLRFAYTKTSTLNVYSQRGATHRTVRAGGHGREVRSVCAARGGGGYVATGGEDTILRVWRRRAASGPGGGGGGGLRCVAVLNPHRTGIPALAWVGDGYLLSAGGFEDLYVWRVSRLDSAYEGLAVACESQFPDKSRDKDLRIMSIDAEPLGGDGVEEEDGMVVSMAFSNSAVKTYRYARADGWRLLAQGRYTGACPTEVRHLDVDVRGGRGLAVLVTFTDGHVTAWKADRRHPGSGGEAEYEDYTLQAAARLHQNSVKALDLVPLSTGAAAAAAGWLVITGSDDNALGVTHLLPTAAGAVAAYTFGPGHRVSKAHAAAINALRVVRHDEQAGVVVFVTGSNDQRIKTWRLLTTAPPGGEEEAGTGRRVGKIQLLDNSYSSVADPGAMEMLGPEGPLVVVGVGMETWGVGQGALRAG</sequence>
<proteinExistence type="inferred from homology"/>
<dbReference type="Proteomes" id="UP000319257">
    <property type="component" value="Unassembled WGS sequence"/>
</dbReference>
<keyword evidence="3 7" id="KW-0853">WD repeat</keyword>
<dbReference type="GO" id="GO:0005737">
    <property type="term" value="C:cytoplasm"/>
    <property type="evidence" value="ECO:0007669"/>
    <property type="project" value="UniProtKB-SubCell"/>
</dbReference>
<dbReference type="STRING" id="1093900.A0A507BML0"/>
<evidence type="ECO:0000313" key="9">
    <source>
        <dbReference type="Proteomes" id="UP000319257"/>
    </source>
</evidence>
<keyword evidence="5" id="KW-0677">Repeat</keyword>
<organism evidence="8 9">
    <name type="scientific">Thyridium curvatum</name>
    <dbReference type="NCBI Taxonomy" id="1093900"/>
    <lineage>
        <taxon>Eukaryota</taxon>
        <taxon>Fungi</taxon>
        <taxon>Dikarya</taxon>
        <taxon>Ascomycota</taxon>
        <taxon>Pezizomycotina</taxon>
        <taxon>Sordariomycetes</taxon>
        <taxon>Sordariomycetidae</taxon>
        <taxon>Thyridiales</taxon>
        <taxon>Thyridiaceae</taxon>
        <taxon>Thyridium</taxon>
    </lineage>
</organism>
<name>A0A507BML0_9PEZI</name>
<dbReference type="PANTHER" id="PTHR14344">
    <property type="entry name" value="WD REPEAT PROTEIN"/>
    <property type="match status" value="1"/>
</dbReference>
<dbReference type="InterPro" id="IPR036322">
    <property type="entry name" value="WD40_repeat_dom_sf"/>
</dbReference>
<evidence type="ECO:0000256" key="2">
    <source>
        <dbReference type="ARBA" id="ARBA00022490"/>
    </source>
</evidence>
<dbReference type="InterPro" id="IPR001680">
    <property type="entry name" value="WD40_rpt"/>
</dbReference>
<dbReference type="PANTHER" id="PTHR14344:SF3">
    <property type="entry name" value="WD REPEAT-CONTAINING PROTEIN 6"/>
    <property type="match status" value="1"/>
</dbReference>
<dbReference type="RefSeq" id="XP_030999681.1">
    <property type="nucleotide sequence ID" value="XM_031134761.1"/>
</dbReference>
<dbReference type="PROSITE" id="PS50082">
    <property type="entry name" value="WD_REPEATS_2"/>
    <property type="match status" value="1"/>
</dbReference>
<gene>
    <name evidence="8" type="ORF">E0L32_011971</name>
</gene>
<dbReference type="OrthoDB" id="5594999at2759"/>
<evidence type="ECO:0000256" key="7">
    <source>
        <dbReference type="PROSITE-ProRule" id="PRU00221"/>
    </source>
</evidence>
<keyword evidence="9" id="KW-1185">Reference proteome</keyword>
<dbReference type="SUPFAM" id="SSF50978">
    <property type="entry name" value="WD40 repeat-like"/>
    <property type="match status" value="1"/>
</dbReference>
<accession>A0A507BML0</accession>
<dbReference type="GO" id="GO:0030488">
    <property type="term" value="P:tRNA methylation"/>
    <property type="evidence" value="ECO:0007669"/>
    <property type="project" value="TreeGrafter"/>
</dbReference>
<dbReference type="SMART" id="SM00320">
    <property type="entry name" value="WD40"/>
    <property type="match status" value="3"/>
</dbReference>
<comment type="caution">
    <text evidence="8">The sequence shown here is derived from an EMBL/GenBank/DDBJ whole genome shotgun (WGS) entry which is preliminary data.</text>
</comment>
<comment type="subcellular location">
    <subcellularLocation>
        <location evidence="1">Cytoplasm</location>
    </subcellularLocation>
</comment>
<protein>
    <submittedName>
        <fullName evidence="8">Uncharacterized protein</fullName>
    </submittedName>
</protein>
<dbReference type="EMBL" id="SKBQ01000127">
    <property type="protein sequence ID" value="TPX17970.1"/>
    <property type="molecule type" value="Genomic_DNA"/>
</dbReference>
<dbReference type="InterPro" id="IPR051973">
    <property type="entry name" value="tRNA_Anticodon_Mtase-Reg"/>
</dbReference>
<dbReference type="FunCoup" id="A0A507BML0">
    <property type="interactions" value="575"/>
</dbReference>
<evidence type="ECO:0000256" key="1">
    <source>
        <dbReference type="ARBA" id="ARBA00004496"/>
    </source>
</evidence>
<comment type="similarity">
    <text evidence="6">Belongs to the WD repeat WDR6 family.</text>
</comment>
<dbReference type="GeneID" id="41979418"/>
<evidence type="ECO:0000256" key="4">
    <source>
        <dbReference type="ARBA" id="ARBA00022694"/>
    </source>
</evidence>
<keyword evidence="4" id="KW-0819">tRNA processing</keyword>
<feature type="repeat" description="WD" evidence="7">
    <location>
        <begin position="228"/>
        <end position="260"/>
    </location>
</feature>
<reference evidence="8 9" key="1">
    <citation type="submission" date="2019-06" db="EMBL/GenBank/DDBJ databases">
        <title>Draft genome sequence of the filamentous fungus Phialemoniopsis curvata isolated from diesel fuel.</title>
        <authorList>
            <person name="Varaljay V.A."/>
            <person name="Lyon W.J."/>
            <person name="Crouch A.L."/>
            <person name="Drake C.E."/>
            <person name="Hollomon J.M."/>
            <person name="Nadeau L.J."/>
            <person name="Nunn H.S."/>
            <person name="Stevenson B.S."/>
            <person name="Bojanowski C.L."/>
            <person name="Crookes-Goodson W.J."/>
        </authorList>
    </citation>
    <scope>NUCLEOTIDE SEQUENCE [LARGE SCALE GENOMIC DNA]</scope>
    <source>
        <strain evidence="8 9">D216</strain>
    </source>
</reference>
<evidence type="ECO:0000313" key="8">
    <source>
        <dbReference type="EMBL" id="TPX17970.1"/>
    </source>
</evidence>
<dbReference type="AlphaFoldDB" id="A0A507BML0"/>
<dbReference type="Pfam" id="PF00400">
    <property type="entry name" value="WD40"/>
    <property type="match status" value="1"/>
</dbReference>